<dbReference type="EMBL" id="NWVJ02000083">
    <property type="protein sequence ID" value="TVS97899.1"/>
    <property type="molecule type" value="Genomic_DNA"/>
</dbReference>
<accession>A0A6C1U4C1</accession>
<keyword evidence="1" id="KW-0472">Membrane</keyword>
<sequence length="224" mass="25772">MYNVYTFYIIENSFLLIFIMGKTLIYLIGFPGSGKFTTAKELCKIISAVIVSNNLFDNIIFDIVKLQDAEVPDDLWEKIFAVRENMLAILEKHYIKSKHYIFTNELIEGDSYDQKLYNSVVNLSKKMGVKIFPVVLHCNNEELVRRVQSEERHQENKITDSDFAMKKIEGKRLFIPEATLEIGNSNLSAKEVAKKIVEEMKKEKNGKLTKTSMIDNLVTENICG</sequence>
<dbReference type="Proteomes" id="UP000218080">
    <property type="component" value="Unassembled WGS sequence"/>
</dbReference>
<proteinExistence type="predicted"/>
<comment type="caution">
    <text evidence="2">The sequence shown here is derived from an EMBL/GenBank/DDBJ whole genome shotgun (WGS) entry which is preliminary data.</text>
</comment>
<keyword evidence="2" id="KW-0067">ATP-binding</keyword>
<dbReference type="SUPFAM" id="SSF52540">
    <property type="entry name" value="P-loop containing nucleoside triphosphate hydrolases"/>
    <property type="match status" value="1"/>
</dbReference>
<keyword evidence="1" id="KW-0812">Transmembrane</keyword>
<dbReference type="InterPro" id="IPR027417">
    <property type="entry name" value="P-loop_NTPase"/>
</dbReference>
<gene>
    <name evidence="2" type="ORF">COM42_001645</name>
</gene>
<dbReference type="Gene3D" id="3.40.50.300">
    <property type="entry name" value="P-loop containing nucleotide triphosphate hydrolases"/>
    <property type="match status" value="1"/>
</dbReference>
<dbReference type="GO" id="GO:0005524">
    <property type="term" value="F:ATP binding"/>
    <property type="evidence" value="ECO:0007669"/>
    <property type="project" value="UniProtKB-KW"/>
</dbReference>
<evidence type="ECO:0000313" key="2">
    <source>
        <dbReference type="EMBL" id="TVS97899.1"/>
    </source>
</evidence>
<evidence type="ECO:0000256" key="1">
    <source>
        <dbReference type="SAM" id="Phobius"/>
    </source>
</evidence>
<name>A0A6C1U4C1_WOLPI</name>
<dbReference type="AlphaFoldDB" id="A0A6C1U4C1"/>
<feature type="transmembrane region" description="Helical" evidence="1">
    <location>
        <begin position="6"/>
        <end position="28"/>
    </location>
</feature>
<keyword evidence="2" id="KW-0547">Nucleotide-binding</keyword>
<dbReference type="Pfam" id="PF13671">
    <property type="entry name" value="AAA_33"/>
    <property type="match status" value="1"/>
</dbReference>
<reference evidence="2" key="1">
    <citation type="submission" date="2019-07" db="EMBL/GenBank/DDBJ databases">
        <title>Genome assemblies of Wolbachia strains wAlbA and wAlbB in wild caught Aedes albopictus specimens.</title>
        <authorList>
            <person name="Kulkarni A."/>
            <person name="Yu W."/>
            <person name="Xue R.-D."/>
            <person name="Ma Y."/>
            <person name="Xu J."/>
        </authorList>
    </citation>
    <scope>NUCLEOTIDE SEQUENCE</scope>
    <source>
        <strain evidence="2">HN2016</strain>
    </source>
</reference>
<organism evidence="2">
    <name type="scientific">Wolbachia pipientis</name>
    <dbReference type="NCBI Taxonomy" id="955"/>
    <lineage>
        <taxon>Bacteria</taxon>
        <taxon>Pseudomonadati</taxon>
        <taxon>Pseudomonadota</taxon>
        <taxon>Alphaproteobacteria</taxon>
        <taxon>Rickettsiales</taxon>
        <taxon>Anaplasmataceae</taxon>
        <taxon>Wolbachieae</taxon>
        <taxon>Wolbachia</taxon>
    </lineage>
</organism>
<protein>
    <submittedName>
        <fullName evidence="2">ATP-binding protein</fullName>
    </submittedName>
</protein>
<keyword evidence="1" id="KW-1133">Transmembrane helix</keyword>